<evidence type="ECO:0000256" key="4">
    <source>
        <dbReference type="ARBA" id="ARBA00022776"/>
    </source>
</evidence>
<dbReference type="GO" id="GO:1990757">
    <property type="term" value="F:ubiquitin ligase activator activity"/>
    <property type="evidence" value="ECO:0007669"/>
    <property type="project" value="TreeGrafter"/>
</dbReference>
<dbReference type="GO" id="GO:0010997">
    <property type="term" value="F:anaphase-promoting complex binding"/>
    <property type="evidence" value="ECO:0007669"/>
    <property type="project" value="InterPro"/>
</dbReference>
<dbReference type="GO" id="GO:0031145">
    <property type="term" value="P:anaphase-promoting complex-dependent catabolic process"/>
    <property type="evidence" value="ECO:0007669"/>
    <property type="project" value="TreeGrafter"/>
</dbReference>
<dbReference type="OrthoDB" id="10263272at2759"/>
<feature type="repeat" description="WD" evidence="6">
    <location>
        <begin position="288"/>
        <end position="329"/>
    </location>
</feature>
<dbReference type="OMA" id="CPAEEAM"/>
<accession>R7S0W2</accession>
<evidence type="ECO:0000313" key="8">
    <source>
        <dbReference type="EMBL" id="EIM80192.1"/>
    </source>
</evidence>
<dbReference type="Proteomes" id="UP000053927">
    <property type="component" value="Unassembled WGS sequence"/>
</dbReference>
<reference evidence="9" key="1">
    <citation type="journal article" date="2012" name="Science">
        <title>The Paleozoic origin of enzymatic lignin decomposition reconstructed from 31 fungal genomes.</title>
        <authorList>
            <person name="Floudas D."/>
            <person name="Binder M."/>
            <person name="Riley R."/>
            <person name="Barry K."/>
            <person name="Blanchette R.A."/>
            <person name="Henrissat B."/>
            <person name="Martinez A.T."/>
            <person name="Otillar R."/>
            <person name="Spatafora J.W."/>
            <person name="Yadav J.S."/>
            <person name="Aerts A."/>
            <person name="Benoit I."/>
            <person name="Boyd A."/>
            <person name="Carlson A."/>
            <person name="Copeland A."/>
            <person name="Coutinho P.M."/>
            <person name="de Vries R.P."/>
            <person name="Ferreira P."/>
            <person name="Findley K."/>
            <person name="Foster B."/>
            <person name="Gaskell J."/>
            <person name="Glotzer D."/>
            <person name="Gorecki P."/>
            <person name="Heitman J."/>
            <person name="Hesse C."/>
            <person name="Hori C."/>
            <person name="Igarashi K."/>
            <person name="Jurgens J.A."/>
            <person name="Kallen N."/>
            <person name="Kersten P."/>
            <person name="Kohler A."/>
            <person name="Kuees U."/>
            <person name="Kumar T.K.A."/>
            <person name="Kuo A."/>
            <person name="LaButti K."/>
            <person name="Larrondo L.F."/>
            <person name="Lindquist E."/>
            <person name="Ling A."/>
            <person name="Lombard V."/>
            <person name="Lucas S."/>
            <person name="Lundell T."/>
            <person name="Martin R."/>
            <person name="McLaughlin D.J."/>
            <person name="Morgenstern I."/>
            <person name="Morin E."/>
            <person name="Murat C."/>
            <person name="Nagy L.G."/>
            <person name="Nolan M."/>
            <person name="Ohm R.A."/>
            <person name="Patyshakuliyeva A."/>
            <person name="Rokas A."/>
            <person name="Ruiz-Duenas F.J."/>
            <person name="Sabat G."/>
            <person name="Salamov A."/>
            <person name="Samejima M."/>
            <person name="Schmutz J."/>
            <person name="Slot J.C."/>
            <person name="St John F."/>
            <person name="Stenlid J."/>
            <person name="Sun H."/>
            <person name="Sun S."/>
            <person name="Syed K."/>
            <person name="Tsang A."/>
            <person name="Wiebenga A."/>
            <person name="Young D."/>
            <person name="Pisabarro A."/>
            <person name="Eastwood D.C."/>
            <person name="Martin F."/>
            <person name="Cullen D."/>
            <person name="Grigoriev I.V."/>
            <person name="Hibbett D.S."/>
        </authorList>
    </citation>
    <scope>NUCLEOTIDE SEQUENCE [LARGE SCALE GENOMIC DNA]</scope>
    <source>
        <strain evidence="9">FP-91666</strain>
    </source>
</reference>
<sequence>MADTHNALAGPSTPRCKTPTRKRRIRASITNEFSVKRQRISIGPIDIATEPIPKNEYADVNTEPRSDRFISTRPDILFPINTTPRTNRVAQMLGLADDRFLNFTDSTSAPPDKMMLSLRRSASQLFHTPATLSPTSSLSHLAKRRQFILALDGPGIPQDPWAYPLSWSKKNVIAVACGHDIYYQNLDTREIAHLCNLPRSTMGRIRALEFAEDVASCNLVALGTTTGSVQVWDTGEEKKRIRLWSDANWAGATVVSWKGAKSQEFVVGRHDGKMSLYDVRVEKELSGWKGHKGDVFGAKWSEDQRFLASVDNRGTVLVWDSRNMSTKLAKMRHIGPAKALAWCPWKPDLLATAGTYPDGTIKIWSASNFNSPSLSASSFASASSSNLASTSTHHTGSICPTPLSTITVNSSIYSLHWSPHCKELLSVHGLSWLASPFSSSPSNDLNNTHIASASLANTPIQPAPSALTNSITVHSWPNCKRLVSVTAHSGTVGQSCLSPDGTMVFTLCYREEAMKMWKVWGERGKGGPGEEGTRRAFEKFSIR</sequence>
<dbReference type="GeneID" id="18799150"/>
<dbReference type="SMART" id="SM00320">
    <property type="entry name" value="WD40"/>
    <property type="match status" value="4"/>
</dbReference>
<keyword evidence="5" id="KW-0131">Cell cycle</keyword>
<dbReference type="eggNOG" id="KOG0305">
    <property type="taxonomic scope" value="Eukaryota"/>
</dbReference>
<evidence type="ECO:0000256" key="6">
    <source>
        <dbReference type="PROSITE-ProRule" id="PRU00221"/>
    </source>
</evidence>
<evidence type="ECO:0000256" key="2">
    <source>
        <dbReference type="ARBA" id="ARBA00022618"/>
    </source>
</evidence>
<keyword evidence="3" id="KW-0677">Repeat</keyword>
<dbReference type="Gene3D" id="2.130.10.10">
    <property type="entry name" value="YVTN repeat-like/Quinoprotein amine dehydrogenase"/>
    <property type="match status" value="1"/>
</dbReference>
<keyword evidence="9" id="KW-1185">Reference proteome</keyword>
<dbReference type="GO" id="GO:1905786">
    <property type="term" value="P:positive regulation of anaphase-promoting complex-dependent catabolic process"/>
    <property type="evidence" value="ECO:0007669"/>
    <property type="project" value="TreeGrafter"/>
</dbReference>
<gene>
    <name evidence="8" type="ORF">STEHIDRAFT_142976</name>
</gene>
<evidence type="ECO:0000256" key="1">
    <source>
        <dbReference type="ARBA" id="ARBA00022574"/>
    </source>
</evidence>
<dbReference type="RefSeq" id="XP_007310799.1">
    <property type="nucleotide sequence ID" value="XM_007310737.1"/>
</dbReference>
<dbReference type="AlphaFoldDB" id="R7S0W2"/>
<evidence type="ECO:0000256" key="7">
    <source>
        <dbReference type="SAM" id="MobiDB-lite"/>
    </source>
</evidence>
<keyword evidence="2" id="KW-0132">Cell division</keyword>
<dbReference type="InterPro" id="IPR033010">
    <property type="entry name" value="Cdc20/Fizzy"/>
</dbReference>
<dbReference type="PROSITE" id="PS50082">
    <property type="entry name" value="WD_REPEATS_2"/>
    <property type="match status" value="1"/>
</dbReference>
<dbReference type="PANTHER" id="PTHR19918:SF8">
    <property type="entry name" value="FI02843P"/>
    <property type="match status" value="1"/>
</dbReference>
<evidence type="ECO:0000256" key="5">
    <source>
        <dbReference type="ARBA" id="ARBA00023306"/>
    </source>
</evidence>
<proteinExistence type="predicted"/>
<dbReference type="PROSITE" id="PS50294">
    <property type="entry name" value="WD_REPEATS_REGION"/>
    <property type="match status" value="1"/>
</dbReference>
<dbReference type="GO" id="GO:0051301">
    <property type="term" value="P:cell division"/>
    <property type="evidence" value="ECO:0007669"/>
    <property type="project" value="UniProtKB-KW"/>
</dbReference>
<dbReference type="InterPro" id="IPR015943">
    <property type="entry name" value="WD40/YVTN_repeat-like_dom_sf"/>
</dbReference>
<dbReference type="EMBL" id="JH687399">
    <property type="protein sequence ID" value="EIM80192.1"/>
    <property type="molecule type" value="Genomic_DNA"/>
</dbReference>
<dbReference type="GO" id="GO:0005680">
    <property type="term" value="C:anaphase-promoting complex"/>
    <property type="evidence" value="ECO:0007669"/>
    <property type="project" value="TreeGrafter"/>
</dbReference>
<dbReference type="Pfam" id="PF00400">
    <property type="entry name" value="WD40"/>
    <property type="match status" value="1"/>
</dbReference>
<dbReference type="PANTHER" id="PTHR19918">
    <property type="entry name" value="CELL DIVISION CYCLE 20 CDC20 FIZZY -RELATED"/>
    <property type="match status" value="1"/>
</dbReference>
<dbReference type="InterPro" id="IPR001680">
    <property type="entry name" value="WD40_rpt"/>
</dbReference>
<evidence type="ECO:0000256" key="3">
    <source>
        <dbReference type="ARBA" id="ARBA00022737"/>
    </source>
</evidence>
<dbReference type="SUPFAM" id="SSF50978">
    <property type="entry name" value="WD40 repeat-like"/>
    <property type="match status" value="1"/>
</dbReference>
<name>R7S0W2_STEHR</name>
<evidence type="ECO:0000313" key="9">
    <source>
        <dbReference type="Proteomes" id="UP000053927"/>
    </source>
</evidence>
<dbReference type="KEGG" id="shs:STEHIDRAFT_142976"/>
<keyword evidence="4" id="KW-0498">Mitosis</keyword>
<organism evidence="8 9">
    <name type="scientific">Stereum hirsutum (strain FP-91666)</name>
    <name type="common">White-rot fungus</name>
    <dbReference type="NCBI Taxonomy" id="721885"/>
    <lineage>
        <taxon>Eukaryota</taxon>
        <taxon>Fungi</taxon>
        <taxon>Dikarya</taxon>
        <taxon>Basidiomycota</taxon>
        <taxon>Agaricomycotina</taxon>
        <taxon>Agaricomycetes</taxon>
        <taxon>Russulales</taxon>
        <taxon>Stereaceae</taxon>
        <taxon>Stereum</taxon>
    </lineage>
</organism>
<protein>
    <submittedName>
        <fullName evidence="8">WD40 repeat-like protein</fullName>
    </submittedName>
</protein>
<feature type="region of interest" description="Disordered" evidence="7">
    <location>
        <begin position="1"/>
        <end position="22"/>
    </location>
</feature>
<keyword evidence="1 6" id="KW-0853">WD repeat</keyword>
<dbReference type="InterPro" id="IPR036322">
    <property type="entry name" value="WD40_repeat_dom_sf"/>
</dbReference>